<organism evidence="2 3">
    <name type="scientific">Phragmitibacter flavus</name>
    <dbReference type="NCBI Taxonomy" id="2576071"/>
    <lineage>
        <taxon>Bacteria</taxon>
        <taxon>Pseudomonadati</taxon>
        <taxon>Verrucomicrobiota</taxon>
        <taxon>Verrucomicrobiia</taxon>
        <taxon>Verrucomicrobiales</taxon>
        <taxon>Verrucomicrobiaceae</taxon>
        <taxon>Phragmitibacter</taxon>
    </lineage>
</organism>
<dbReference type="AlphaFoldDB" id="A0A5R8KJS4"/>
<feature type="domain" description="AB hydrolase-1" evidence="1">
    <location>
        <begin position="102"/>
        <end position="244"/>
    </location>
</feature>
<gene>
    <name evidence="2" type="ORF">FEM03_00010</name>
</gene>
<dbReference type="Pfam" id="PF12697">
    <property type="entry name" value="Abhydrolase_6"/>
    <property type="match status" value="1"/>
</dbReference>
<accession>A0A5R8KJS4</accession>
<protein>
    <submittedName>
        <fullName evidence="2">Lysophospholipase</fullName>
    </submittedName>
</protein>
<dbReference type="InterPro" id="IPR000073">
    <property type="entry name" value="AB_hydrolase_1"/>
</dbReference>
<evidence type="ECO:0000313" key="2">
    <source>
        <dbReference type="EMBL" id="TLD72501.1"/>
    </source>
</evidence>
<evidence type="ECO:0000259" key="1">
    <source>
        <dbReference type="Pfam" id="PF12697"/>
    </source>
</evidence>
<dbReference type="OrthoDB" id="9777090at2"/>
<dbReference type="PANTHER" id="PTHR12277:SF79">
    <property type="entry name" value="XAA-PRO DIPEPTIDYL-PEPTIDASE-RELATED"/>
    <property type="match status" value="1"/>
</dbReference>
<reference evidence="2 3" key="1">
    <citation type="submission" date="2019-05" db="EMBL/GenBank/DDBJ databases">
        <title>Verrucobacter flavum gen. nov., sp. nov. a new member of the family Verrucomicrobiaceae.</title>
        <authorList>
            <person name="Szuroczki S."/>
            <person name="Abbaszade G."/>
            <person name="Szabo A."/>
            <person name="Felfoldi T."/>
            <person name="Schumann P."/>
            <person name="Boka K."/>
            <person name="Keki Z."/>
            <person name="Toumi M."/>
            <person name="Toth E."/>
        </authorList>
    </citation>
    <scope>NUCLEOTIDE SEQUENCE [LARGE SCALE GENOMIC DNA]</scope>
    <source>
        <strain evidence="2 3">MG-N-17</strain>
    </source>
</reference>
<proteinExistence type="predicted"/>
<sequence>MLTLFRRFVRLALVALSTVVIFLLLVQCRLMYYPRPYGDADLKRMQNLGGERIEVITAQGRQTAHYLPAEGSNRDAPEFLWWVFGGNGSLALDYLDHVRGWDPRFAFVFVDYPGYGLCEGNPSPSRIADSIEQFSKQLTQRFRWTGEERRQRSGVLGHSLGCAAALIAAEKQKMDRVVLCAPFTSMTDMGRQLLGWPLCHLNLHRYDNGARLKNLPADARVIVFHGVQDEVIPVKMSQQLAAQFPDLIQLHEIPEARHNDVVLLANDRIGLAMRGMAASKTPLNSADVEER</sequence>
<dbReference type="PANTHER" id="PTHR12277">
    <property type="entry name" value="ALPHA/BETA HYDROLASE DOMAIN-CONTAINING PROTEIN"/>
    <property type="match status" value="1"/>
</dbReference>
<keyword evidence="3" id="KW-1185">Reference proteome</keyword>
<dbReference type="RefSeq" id="WP_138084124.1">
    <property type="nucleotide sequence ID" value="NZ_VAUV01000001.1"/>
</dbReference>
<dbReference type="Gene3D" id="3.40.50.1820">
    <property type="entry name" value="alpha/beta hydrolase"/>
    <property type="match status" value="1"/>
</dbReference>
<dbReference type="EMBL" id="VAUV01000001">
    <property type="protein sequence ID" value="TLD72501.1"/>
    <property type="molecule type" value="Genomic_DNA"/>
</dbReference>
<evidence type="ECO:0000313" key="3">
    <source>
        <dbReference type="Proteomes" id="UP000306196"/>
    </source>
</evidence>
<dbReference type="InterPro" id="IPR029058">
    <property type="entry name" value="AB_hydrolase_fold"/>
</dbReference>
<dbReference type="SUPFAM" id="SSF53474">
    <property type="entry name" value="alpha/beta-Hydrolases"/>
    <property type="match status" value="1"/>
</dbReference>
<dbReference type="Proteomes" id="UP000306196">
    <property type="component" value="Unassembled WGS sequence"/>
</dbReference>
<name>A0A5R8KJS4_9BACT</name>
<comment type="caution">
    <text evidence="2">The sequence shown here is derived from an EMBL/GenBank/DDBJ whole genome shotgun (WGS) entry which is preliminary data.</text>
</comment>